<dbReference type="EMBL" id="JACAGJ010000007">
    <property type="protein sequence ID" value="MDM1073556.1"/>
    <property type="molecule type" value="Genomic_DNA"/>
</dbReference>
<dbReference type="InterPro" id="IPR021255">
    <property type="entry name" value="DUF2807"/>
</dbReference>
<keyword evidence="1" id="KW-0732">Signal</keyword>
<dbReference type="AlphaFoldDB" id="A0AAJ1QGK3"/>
<evidence type="ECO:0000256" key="1">
    <source>
        <dbReference type="SAM" id="SignalP"/>
    </source>
</evidence>
<accession>A0AAJ1QGK3</accession>
<evidence type="ECO:0000313" key="4">
    <source>
        <dbReference type="Proteomes" id="UP001170959"/>
    </source>
</evidence>
<gene>
    <name evidence="3" type="ORF">HX001_13780</name>
</gene>
<protein>
    <submittedName>
        <fullName evidence="3">DUF2807 domain-containing protein</fullName>
    </submittedName>
</protein>
<evidence type="ECO:0000313" key="3">
    <source>
        <dbReference type="EMBL" id="MDM1073556.1"/>
    </source>
</evidence>
<sequence length="252" mass="26536">MKYIFLPIIIFSSLGFASCSVDLNSKSPVSNYLDRVEASNNTVTQNRKVSSFEGIDVSHAINVTVSDGNYNGEITVEAPDNIMDRIITEVKNGVLVVKMKGTVNLKNTSIKVNFPHKKLRSFSISGASNVTVIPTQKVEKLAVDLSGASNLKLDAVSNSISVDNSGASSMKISGNVQNLTISVSGASSFVGKDLKAANVTVDCSGASSTTVWAINSLVADSSGASSVRYLDESGLQTKVSTSGMSSVKRINK</sequence>
<dbReference type="RefSeq" id="WP_081623203.1">
    <property type="nucleotide sequence ID" value="NZ_CAUPYU010000003.1"/>
</dbReference>
<name>A0AAJ1QGK3_9FLAO</name>
<feature type="signal peptide" evidence="1">
    <location>
        <begin position="1"/>
        <end position="17"/>
    </location>
</feature>
<proteinExistence type="predicted"/>
<dbReference type="GeneID" id="84651782"/>
<dbReference type="Proteomes" id="UP001170959">
    <property type="component" value="Unassembled WGS sequence"/>
</dbReference>
<dbReference type="Gene3D" id="2.160.20.120">
    <property type="match status" value="1"/>
</dbReference>
<feature type="chain" id="PRO_5042587984" evidence="1">
    <location>
        <begin position="18"/>
        <end position="252"/>
    </location>
</feature>
<organism evidence="3 4">
    <name type="scientific">Empedobacter brevis</name>
    <dbReference type="NCBI Taxonomy" id="247"/>
    <lineage>
        <taxon>Bacteria</taxon>
        <taxon>Pseudomonadati</taxon>
        <taxon>Bacteroidota</taxon>
        <taxon>Flavobacteriia</taxon>
        <taxon>Flavobacteriales</taxon>
        <taxon>Weeksellaceae</taxon>
        <taxon>Empedobacter</taxon>
    </lineage>
</organism>
<dbReference type="PROSITE" id="PS51257">
    <property type="entry name" value="PROKAR_LIPOPROTEIN"/>
    <property type="match status" value="1"/>
</dbReference>
<comment type="caution">
    <text evidence="3">The sequence shown here is derived from an EMBL/GenBank/DDBJ whole genome shotgun (WGS) entry which is preliminary data.</text>
</comment>
<dbReference type="Pfam" id="PF10988">
    <property type="entry name" value="DUF2807"/>
    <property type="match status" value="1"/>
</dbReference>
<evidence type="ECO:0000259" key="2">
    <source>
        <dbReference type="Pfam" id="PF10988"/>
    </source>
</evidence>
<reference evidence="3" key="1">
    <citation type="submission" date="2020-06" db="EMBL/GenBank/DDBJ databases">
        <authorList>
            <person name="Dong N."/>
        </authorList>
    </citation>
    <scope>NUCLEOTIDE SEQUENCE</scope>
    <source>
        <strain evidence="3">R655-4</strain>
    </source>
</reference>
<feature type="domain" description="Putative auto-transporter adhesin head GIN" evidence="2">
    <location>
        <begin position="52"/>
        <end position="230"/>
    </location>
</feature>
<reference evidence="3" key="2">
    <citation type="journal article" date="2022" name="Sci. Total Environ.">
        <title>Prevalence, transmission, and molecular epidemiology of tet(X)-positive bacteria among humans, animals, and environmental niches in China: An epidemiological, and genomic-based study.</title>
        <authorList>
            <person name="Dong N."/>
            <person name="Zeng Y."/>
            <person name="Cai C."/>
            <person name="Sun C."/>
            <person name="Lu J."/>
            <person name="Liu C."/>
            <person name="Zhou H."/>
            <person name="Sun Q."/>
            <person name="Shu L."/>
            <person name="Wang H."/>
            <person name="Wang Y."/>
            <person name="Wang S."/>
            <person name="Wu C."/>
            <person name="Chan E.W."/>
            <person name="Chen G."/>
            <person name="Shen Z."/>
            <person name="Chen S."/>
            <person name="Zhang R."/>
        </authorList>
    </citation>
    <scope>NUCLEOTIDE SEQUENCE</scope>
    <source>
        <strain evidence="3">R655-4</strain>
    </source>
</reference>